<dbReference type="EMBL" id="AWVH01000024">
    <property type="protein sequence ID" value="ERJ93540.1"/>
    <property type="molecule type" value="Genomic_DNA"/>
</dbReference>
<gene>
    <name evidence="4" type="ORF">HMPREF9193_00829</name>
</gene>
<dbReference type="Pfam" id="PF01547">
    <property type="entry name" value="SBP_bac_1"/>
    <property type="match status" value="1"/>
</dbReference>
<evidence type="ECO:0000313" key="4">
    <source>
        <dbReference type="EMBL" id="ERJ93540.1"/>
    </source>
</evidence>
<evidence type="ECO:0000256" key="1">
    <source>
        <dbReference type="ARBA" id="ARBA00004418"/>
    </source>
</evidence>
<reference evidence="4 5" key="1">
    <citation type="submission" date="2013-08" db="EMBL/GenBank/DDBJ databases">
        <authorList>
            <person name="Weinstock G."/>
            <person name="Sodergren E."/>
            <person name="Wylie T."/>
            <person name="Fulton L."/>
            <person name="Fulton R."/>
            <person name="Fronick C."/>
            <person name="O'Laughlin M."/>
            <person name="Godfrey J."/>
            <person name="Miner T."/>
            <person name="Herter B."/>
            <person name="Appelbaum E."/>
            <person name="Cordes M."/>
            <person name="Lek S."/>
            <person name="Wollam A."/>
            <person name="Pepin K.H."/>
            <person name="Palsikar V.B."/>
            <person name="Mitreva M."/>
            <person name="Wilson R.K."/>
        </authorList>
    </citation>
    <scope>NUCLEOTIDE SEQUENCE [LARGE SCALE GENOMIC DNA]</scope>
    <source>
        <strain evidence="4 5">ATCC 700332</strain>
    </source>
</reference>
<protein>
    <submittedName>
        <fullName evidence="4">ABC transporter, solute-binding protein</fullName>
    </submittedName>
</protein>
<evidence type="ECO:0000313" key="5">
    <source>
        <dbReference type="Proteomes" id="UP000016649"/>
    </source>
</evidence>
<keyword evidence="5" id="KW-1185">Reference proteome</keyword>
<dbReference type="Proteomes" id="UP000016649">
    <property type="component" value="Unassembled WGS sequence"/>
</dbReference>
<sequence>MKYGKVFLCVLVLGLVFAYSGCNAKKAKHTDMSGTTALTAVGYGDPWGGEWDDYPILKEIEKQNDVSVKWTTVSGDGADEKLGLILSSKNLPDMIFSGLSTIKISKYAANGIIKPLEDLIDGGHAPHLKKIFEENPEIRKAVTMPDGHIYALPAINPRAEPMMTTTLNINKAWCDKLNINPESIKTVEDFTALMRRFVTEDPNGNGTKDEKGFTFEPVPPYHVWNGDADFSGAWGVTTDWDPVMVKDNGIVCSAVQEGYKKYIKWFAAMYREGLIDKEVFTHDHNQYLAKIDGGNVGAYLTNGPITSAKVAYVTIAPLEGPGGKLWGAEDFSIDKGRGLITSACKTPELAMRFMDSFYEPVTSLKLANGVYLKELENGKFEVLPNESGKASMAPGPYVAKNLSQSVRDQYLIETEEDRKEMARYKMYRPYLMQPLPLMNFTPEEVSELSTLSTDISKIIYEQKAKWCVGEGNIDTEWDTYIKALQSVGLEKYLKIYNAAYQRYQASVH</sequence>
<dbReference type="InterPro" id="IPR050490">
    <property type="entry name" value="Bact_solute-bd_prot1"/>
</dbReference>
<dbReference type="PANTHER" id="PTHR43649:SF17">
    <property type="entry name" value="ABC TRANSPORTER SOLUTE BINDING PROTEIN-SUGAR TRANSPORT"/>
    <property type="match status" value="1"/>
</dbReference>
<dbReference type="Gene3D" id="3.40.190.10">
    <property type="entry name" value="Periplasmic binding protein-like II"/>
    <property type="match status" value="2"/>
</dbReference>
<comment type="subcellular location">
    <subcellularLocation>
        <location evidence="1">Periplasm</location>
    </subcellularLocation>
</comment>
<proteinExistence type="inferred from homology"/>
<feature type="signal peptide" evidence="3">
    <location>
        <begin position="1"/>
        <end position="18"/>
    </location>
</feature>
<name>A0ABN0NZM2_TRELE</name>
<comment type="caution">
    <text evidence="4">The sequence shown here is derived from an EMBL/GenBank/DDBJ whole genome shotgun (WGS) entry which is preliminary data.</text>
</comment>
<feature type="chain" id="PRO_5045114624" evidence="3">
    <location>
        <begin position="19"/>
        <end position="508"/>
    </location>
</feature>
<dbReference type="InterPro" id="IPR006059">
    <property type="entry name" value="SBP"/>
</dbReference>
<dbReference type="RefSeq" id="WP_021687047.1">
    <property type="nucleotide sequence ID" value="NZ_KI260564.1"/>
</dbReference>
<keyword evidence="3" id="KW-0732">Signal</keyword>
<evidence type="ECO:0000256" key="3">
    <source>
        <dbReference type="SAM" id="SignalP"/>
    </source>
</evidence>
<dbReference type="PANTHER" id="PTHR43649">
    <property type="entry name" value="ARABINOSE-BINDING PROTEIN-RELATED"/>
    <property type="match status" value="1"/>
</dbReference>
<dbReference type="SUPFAM" id="SSF53850">
    <property type="entry name" value="Periplasmic binding protein-like II"/>
    <property type="match status" value="1"/>
</dbReference>
<organism evidence="4 5">
    <name type="scientific">Treponema lecithinolyticum ATCC 700332</name>
    <dbReference type="NCBI Taxonomy" id="1321815"/>
    <lineage>
        <taxon>Bacteria</taxon>
        <taxon>Pseudomonadati</taxon>
        <taxon>Spirochaetota</taxon>
        <taxon>Spirochaetia</taxon>
        <taxon>Spirochaetales</taxon>
        <taxon>Treponemataceae</taxon>
        <taxon>Treponema</taxon>
    </lineage>
</organism>
<comment type="similarity">
    <text evidence="2">Belongs to the bacterial solute-binding protein 1 family.</text>
</comment>
<accession>A0ABN0NZM2</accession>
<evidence type="ECO:0000256" key="2">
    <source>
        <dbReference type="ARBA" id="ARBA00008520"/>
    </source>
</evidence>